<dbReference type="OrthoDB" id="312008at2759"/>
<name>A0CFQ0_PARTE</name>
<dbReference type="EMBL" id="CT868070">
    <property type="protein sequence ID" value="CAK69617.1"/>
    <property type="molecule type" value="Genomic_DNA"/>
</dbReference>
<reference evidence="2 3" key="1">
    <citation type="journal article" date="2006" name="Nature">
        <title>Global trends of whole-genome duplications revealed by the ciliate Paramecium tetraurelia.</title>
        <authorList>
            <consortium name="Genoscope"/>
            <person name="Aury J.-M."/>
            <person name="Jaillon O."/>
            <person name="Duret L."/>
            <person name="Noel B."/>
            <person name="Jubin C."/>
            <person name="Porcel B.M."/>
            <person name="Segurens B."/>
            <person name="Daubin V."/>
            <person name="Anthouard V."/>
            <person name="Aiach N."/>
            <person name="Arnaiz O."/>
            <person name="Billaut A."/>
            <person name="Beisson J."/>
            <person name="Blanc I."/>
            <person name="Bouhouche K."/>
            <person name="Camara F."/>
            <person name="Duharcourt S."/>
            <person name="Guigo R."/>
            <person name="Gogendeau D."/>
            <person name="Katinka M."/>
            <person name="Keller A.-M."/>
            <person name="Kissmehl R."/>
            <person name="Klotz C."/>
            <person name="Koll F."/>
            <person name="Le Moue A."/>
            <person name="Lepere C."/>
            <person name="Malinsky S."/>
            <person name="Nowacki M."/>
            <person name="Nowak J.K."/>
            <person name="Plattner H."/>
            <person name="Poulain J."/>
            <person name="Ruiz F."/>
            <person name="Serrano V."/>
            <person name="Zagulski M."/>
            <person name="Dessen P."/>
            <person name="Betermier M."/>
            <person name="Weissenbach J."/>
            <person name="Scarpelli C."/>
            <person name="Schachter V."/>
            <person name="Sperling L."/>
            <person name="Meyer E."/>
            <person name="Cohen J."/>
            <person name="Wincker P."/>
        </authorList>
    </citation>
    <scope>NUCLEOTIDE SEQUENCE [LARGE SCALE GENOMIC DNA]</scope>
    <source>
        <strain evidence="2 3">Stock d4-2</strain>
    </source>
</reference>
<evidence type="ECO:0000256" key="1">
    <source>
        <dbReference type="SAM" id="SignalP"/>
    </source>
</evidence>
<accession>A0CFQ0</accession>
<organism evidence="2 3">
    <name type="scientific">Paramecium tetraurelia</name>
    <dbReference type="NCBI Taxonomy" id="5888"/>
    <lineage>
        <taxon>Eukaryota</taxon>
        <taxon>Sar</taxon>
        <taxon>Alveolata</taxon>
        <taxon>Ciliophora</taxon>
        <taxon>Intramacronucleata</taxon>
        <taxon>Oligohymenophorea</taxon>
        <taxon>Peniculida</taxon>
        <taxon>Parameciidae</taxon>
        <taxon>Paramecium</taxon>
    </lineage>
</organism>
<proteinExistence type="predicted"/>
<dbReference type="GeneID" id="5022799"/>
<feature type="chain" id="PRO_5002623567" description="TNFR-Cys domain-containing protein" evidence="1">
    <location>
        <begin position="21"/>
        <end position="721"/>
    </location>
</feature>
<dbReference type="CDD" id="cd00064">
    <property type="entry name" value="FU"/>
    <property type="match status" value="1"/>
</dbReference>
<dbReference type="SUPFAM" id="SSF57184">
    <property type="entry name" value="Growth factor receptor domain"/>
    <property type="match status" value="2"/>
</dbReference>
<gene>
    <name evidence="2" type="ORF">GSPATT00038058001</name>
</gene>
<dbReference type="HOGENOM" id="CLU_353194_0_0_1"/>
<dbReference type="PANTHER" id="PTHR38934">
    <property type="entry name" value="HYPHALLY REGULATED CELL WALL PROTEIN 1"/>
    <property type="match status" value="1"/>
</dbReference>
<protein>
    <recommendedName>
        <fullName evidence="4">TNFR-Cys domain-containing protein</fullName>
    </recommendedName>
</protein>
<keyword evidence="1" id="KW-0732">Signal</keyword>
<evidence type="ECO:0000313" key="2">
    <source>
        <dbReference type="EMBL" id="CAK69617.1"/>
    </source>
</evidence>
<dbReference type="InParanoid" id="A0CFQ0"/>
<keyword evidence="3" id="KW-1185">Reference proteome</keyword>
<dbReference type="RefSeq" id="XP_001437014.1">
    <property type="nucleotide sequence ID" value="XM_001436977.1"/>
</dbReference>
<feature type="signal peptide" evidence="1">
    <location>
        <begin position="1"/>
        <end position="20"/>
    </location>
</feature>
<dbReference type="InterPro" id="IPR009030">
    <property type="entry name" value="Growth_fac_rcpt_cys_sf"/>
</dbReference>
<dbReference type="AlphaFoldDB" id="A0CFQ0"/>
<evidence type="ECO:0008006" key="4">
    <source>
        <dbReference type="Google" id="ProtNLM"/>
    </source>
</evidence>
<dbReference type="Gene3D" id="2.10.220.10">
    <property type="entry name" value="Hormone Receptor, Insulin-like Growth Factor Receptor 1, Chain A, domain 2"/>
    <property type="match status" value="1"/>
</dbReference>
<dbReference type="eggNOG" id="ENOG502SYAP">
    <property type="taxonomic scope" value="Eukaryota"/>
</dbReference>
<dbReference type="Proteomes" id="UP000000600">
    <property type="component" value="Unassembled WGS sequence"/>
</dbReference>
<sequence>MIIYLKECIVFLILSFHATANWRLMDYSFTDTVIVDNNWKMFKDYSIGWQISFNTNICTQNPQTYVSLKRNQQFIKKSFNYKGFAVQVVFDVFFIQEDNSNSYFELNTQLHLLPQQFLVEIIRNLIWNKIVKSFVILLLTNLNFLQQQVQFLIPTLKTNFQQVLTSILIQCPWKQELETCQFMQILVIQLAQVVMVLQKQIVQRVSMVKGYQAGNANVFLNNNLLKLLQVVVRNVIEIIRLLGMIKFVCKTTELNHIQHYLKMVSSLYQIIIGILLLFLKQTYFILRTLIQFIKGCLAIDFIGKLQFNEGMFYQMNLENSVKFLRIRLTFSLSNFQDSSKIEILIDNQLQSRIIKTATNFQYVNLNTIFQDSSICGSSATLLRIEMIFKVFNSHPTIKIQGQLQQASEFWGFKNVTIDTGLCQQNCKICQTFSKCAQCETGYQLYRNQCIDKCPIHSDNCVDYEDRIPYSRYLAKGFYNLNMTLEEIESFYDTFPDPTHNIATTQKFSFLNNKIVLGGLLVWNNGQYTKEWSISQPHHGVQIYFNLTYGDNYSGFFYYKVGTTSSTQKGPFINLGGGSNLIGQVTSESTRYFNINLNDFSYDRLYIQLLCQTIAPNINMGFCAISDYFIVVNYCPPFCQTCTSSSGCTQWQAGYSGSNCQSNQYINFDQQTETYSCKDCDEVCRTCLSSEDCQQCISDEFQLINGICLCKPIQIQIWTTCL</sequence>
<dbReference type="InterPro" id="IPR006212">
    <property type="entry name" value="Furin_repeat"/>
</dbReference>
<dbReference type="KEGG" id="ptm:GSPATT00038058001"/>
<dbReference type="PANTHER" id="PTHR38934:SF6">
    <property type="entry name" value="CHROMOSOME UNDETERMINED SCAFFOLD_176, WHOLE GENOME SHOTGUN SEQUENCE"/>
    <property type="match status" value="1"/>
</dbReference>
<evidence type="ECO:0000313" key="3">
    <source>
        <dbReference type="Proteomes" id="UP000000600"/>
    </source>
</evidence>